<gene>
    <name evidence="2" type="ORF">GCM10023214_03400</name>
</gene>
<feature type="compositionally biased region" description="Low complexity" evidence="1">
    <location>
        <begin position="240"/>
        <end position="250"/>
    </location>
</feature>
<evidence type="ECO:0000313" key="3">
    <source>
        <dbReference type="Proteomes" id="UP001500192"/>
    </source>
</evidence>
<organism evidence="2 3">
    <name type="scientific">Amycolatopsis dongchuanensis</name>
    <dbReference type="NCBI Taxonomy" id="1070866"/>
    <lineage>
        <taxon>Bacteria</taxon>
        <taxon>Bacillati</taxon>
        <taxon>Actinomycetota</taxon>
        <taxon>Actinomycetes</taxon>
        <taxon>Pseudonocardiales</taxon>
        <taxon>Pseudonocardiaceae</taxon>
        <taxon>Amycolatopsis</taxon>
    </lineage>
</organism>
<feature type="compositionally biased region" description="Basic residues" evidence="1">
    <location>
        <begin position="251"/>
        <end position="261"/>
    </location>
</feature>
<name>A0ABP9PYL0_9PSEU</name>
<keyword evidence="3" id="KW-1185">Reference proteome</keyword>
<dbReference type="EMBL" id="BAABIB010000008">
    <property type="protein sequence ID" value="GAA5151989.1"/>
    <property type="molecule type" value="Genomic_DNA"/>
</dbReference>
<feature type="compositionally biased region" description="Basic residues" evidence="1">
    <location>
        <begin position="268"/>
        <end position="286"/>
    </location>
</feature>
<evidence type="ECO:0000313" key="2">
    <source>
        <dbReference type="EMBL" id="GAA5151989.1"/>
    </source>
</evidence>
<dbReference type="SUPFAM" id="SSF51905">
    <property type="entry name" value="FAD/NAD(P)-binding domain"/>
    <property type="match status" value="1"/>
</dbReference>
<protein>
    <submittedName>
        <fullName evidence="2">Uncharacterized protein</fullName>
    </submittedName>
</protein>
<accession>A0ABP9PYL0</accession>
<dbReference type="InterPro" id="IPR036188">
    <property type="entry name" value="FAD/NAD-bd_sf"/>
</dbReference>
<comment type="caution">
    <text evidence="2">The sequence shown here is derived from an EMBL/GenBank/DDBJ whole genome shotgun (WGS) entry which is preliminary data.</text>
</comment>
<feature type="region of interest" description="Disordered" evidence="1">
    <location>
        <begin position="240"/>
        <end position="286"/>
    </location>
</feature>
<proteinExistence type="predicted"/>
<dbReference type="Proteomes" id="UP001500192">
    <property type="component" value="Unassembled WGS sequence"/>
</dbReference>
<sequence>MTGQPSARHASVGWLPGHLGRHRDAETSGFIGTDRKLVCYPAPPGRSAASALAPRPRAVVVGGGIAGLTAVTMSRGFHAFFRQYYNLRQLLRRTDPHLDRLTALTDYPLLDAAGRIDSFRGLPRTPPLNALVFAPAQPHLSLARPAAAETAAGAAPDHRRRARDLRTARRRRRRVVPGADHFPPSARHLAFEVFSRSFFAPPAEMSAAELATMFHLYFLGSSEGLVFDVRHLSRRALDATRALPGRARGPAAHRPRRRPRRPAPVPGAHRRRGGIRGARRGTGRGRPRAVVTGAVARWRTTAGRVDEDLLADFCHHIGTTPDELLAFCFLRRQDTGERFLNVRRRAVVNSWLDELVAARGWTGKEAVVRANVVRGFLIHNGVPIQGAVWLRG</sequence>
<reference evidence="3" key="1">
    <citation type="journal article" date="2019" name="Int. J. Syst. Evol. Microbiol.">
        <title>The Global Catalogue of Microorganisms (GCM) 10K type strain sequencing project: providing services to taxonomists for standard genome sequencing and annotation.</title>
        <authorList>
            <consortium name="The Broad Institute Genomics Platform"/>
            <consortium name="The Broad Institute Genome Sequencing Center for Infectious Disease"/>
            <person name="Wu L."/>
            <person name="Ma J."/>
        </authorList>
    </citation>
    <scope>NUCLEOTIDE SEQUENCE [LARGE SCALE GENOMIC DNA]</scope>
    <source>
        <strain evidence="3">JCM 18054</strain>
    </source>
</reference>
<evidence type="ECO:0000256" key="1">
    <source>
        <dbReference type="SAM" id="MobiDB-lite"/>
    </source>
</evidence>